<gene>
    <name evidence="6" type="ORF">SAMN02910451_00802</name>
</gene>
<name>A0A1G5BT59_9FIRM</name>
<dbReference type="Pfam" id="PF00356">
    <property type="entry name" value="LacI"/>
    <property type="match status" value="1"/>
</dbReference>
<keyword evidence="1" id="KW-0678">Repressor</keyword>
<dbReference type="AlphaFoldDB" id="A0A1G5BT59"/>
<dbReference type="Gene3D" id="3.40.50.2300">
    <property type="match status" value="2"/>
</dbReference>
<evidence type="ECO:0000256" key="3">
    <source>
        <dbReference type="ARBA" id="ARBA00023125"/>
    </source>
</evidence>
<proteinExistence type="predicted"/>
<keyword evidence="2" id="KW-0805">Transcription regulation</keyword>
<keyword evidence="3" id="KW-0238">DNA-binding</keyword>
<dbReference type="CDD" id="cd01392">
    <property type="entry name" value="HTH_LacI"/>
    <property type="match status" value="1"/>
</dbReference>
<protein>
    <submittedName>
        <fullName evidence="6">LacI family transcriptional regulator, purine nucleotide synthesis repressor</fullName>
    </submittedName>
</protein>
<dbReference type="EMBL" id="FMUR01000005">
    <property type="protein sequence ID" value="SCX93378.1"/>
    <property type="molecule type" value="Genomic_DNA"/>
</dbReference>
<dbReference type="InterPro" id="IPR046335">
    <property type="entry name" value="LacI/GalR-like_sensor"/>
</dbReference>
<dbReference type="SUPFAM" id="SSF53822">
    <property type="entry name" value="Periplasmic binding protein-like I"/>
    <property type="match status" value="1"/>
</dbReference>
<dbReference type="SMART" id="SM00354">
    <property type="entry name" value="HTH_LACI"/>
    <property type="match status" value="1"/>
</dbReference>
<evidence type="ECO:0000259" key="5">
    <source>
        <dbReference type="PROSITE" id="PS50932"/>
    </source>
</evidence>
<keyword evidence="4" id="KW-0804">Transcription</keyword>
<dbReference type="SUPFAM" id="SSF47413">
    <property type="entry name" value="lambda repressor-like DNA-binding domains"/>
    <property type="match status" value="1"/>
</dbReference>
<dbReference type="Pfam" id="PF13377">
    <property type="entry name" value="Peripla_BP_3"/>
    <property type="match status" value="1"/>
</dbReference>
<accession>A0A1G5BT59</accession>
<dbReference type="PANTHER" id="PTHR30146">
    <property type="entry name" value="LACI-RELATED TRANSCRIPTIONAL REPRESSOR"/>
    <property type="match status" value="1"/>
</dbReference>
<evidence type="ECO:0000313" key="7">
    <source>
        <dbReference type="Proteomes" id="UP000183047"/>
    </source>
</evidence>
<dbReference type="GO" id="GO:0000976">
    <property type="term" value="F:transcription cis-regulatory region binding"/>
    <property type="evidence" value="ECO:0007669"/>
    <property type="project" value="TreeGrafter"/>
</dbReference>
<dbReference type="PANTHER" id="PTHR30146:SF148">
    <property type="entry name" value="HTH-TYPE TRANSCRIPTIONAL REPRESSOR PURR-RELATED"/>
    <property type="match status" value="1"/>
</dbReference>
<dbReference type="PROSITE" id="PS50932">
    <property type="entry name" value="HTH_LACI_2"/>
    <property type="match status" value="1"/>
</dbReference>
<keyword evidence="7" id="KW-1185">Reference proteome</keyword>
<dbReference type="GO" id="GO:0003700">
    <property type="term" value="F:DNA-binding transcription factor activity"/>
    <property type="evidence" value="ECO:0007669"/>
    <property type="project" value="TreeGrafter"/>
</dbReference>
<evidence type="ECO:0000256" key="1">
    <source>
        <dbReference type="ARBA" id="ARBA00022491"/>
    </source>
</evidence>
<evidence type="ECO:0000256" key="4">
    <source>
        <dbReference type="ARBA" id="ARBA00023163"/>
    </source>
</evidence>
<dbReference type="RefSeq" id="WP_074461555.1">
    <property type="nucleotide sequence ID" value="NZ_FMUR01000005.1"/>
</dbReference>
<sequence length="341" mass="38489">MAKTVRLKDIAEKIGVSTVTVSKALSGQKGMSDELREKIHALANEMGYIPSISRKVDIFSKSYTIGLLISEDNMTEYSSYYTKMHQKVSQIAMEMGCFTMLEVVSEQSEKKKNFPRIVADKKVDGIIVIGRLSGEYLRSIRDNFSIPMIYLDFCNHTGDEDAVVADSFHGAYLLTNHLFDMGHTSIAFVGTIMAEGNITDRYLGYVKSLLEHSHPVRKDWVIPDRDLSTGEMDYNRFFKLPEEMPSAFFCNCDVSASMLIKRLNEKGYKVPDDISVAGYDNYIFPGLCDIKLTTFEVDTYEMGRNAIYSLIRKIGGERYRQGVMILEGHMVLGDSVKNLNA</sequence>
<organism evidence="6 7">
    <name type="scientific">Butyrivibrio hungatei</name>
    <dbReference type="NCBI Taxonomy" id="185008"/>
    <lineage>
        <taxon>Bacteria</taxon>
        <taxon>Bacillati</taxon>
        <taxon>Bacillota</taxon>
        <taxon>Clostridia</taxon>
        <taxon>Lachnospirales</taxon>
        <taxon>Lachnospiraceae</taxon>
        <taxon>Butyrivibrio</taxon>
    </lineage>
</organism>
<dbReference type="InterPro" id="IPR010982">
    <property type="entry name" value="Lambda_DNA-bd_dom_sf"/>
</dbReference>
<evidence type="ECO:0000313" key="6">
    <source>
        <dbReference type="EMBL" id="SCX93378.1"/>
    </source>
</evidence>
<evidence type="ECO:0000256" key="2">
    <source>
        <dbReference type="ARBA" id="ARBA00023015"/>
    </source>
</evidence>
<dbReference type="OrthoDB" id="2026446at2"/>
<dbReference type="InterPro" id="IPR000843">
    <property type="entry name" value="HTH_LacI"/>
</dbReference>
<reference evidence="7" key="1">
    <citation type="submission" date="2016-10" db="EMBL/GenBank/DDBJ databases">
        <authorList>
            <person name="Varghese N."/>
            <person name="Submissions S."/>
        </authorList>
    </citation>
    <scope>NUCLEOTIDE SEQUENCE [LARGE SCALE GENOMIC DNA]</scope>
    <source>
        <strain evidence="7">XBD2006</strain>
    </source>
</reference>
<dbReference type="Gene3D" id="1.10.260.40">
    <property type="entry name" value="lambda repressor-like DNA-binding domains"/>
    <property type="match status" value="1"/>
</dbReference>
<dbReference type="Proteomes" id="UP000183047">
    <property type="component" value="Unassembled WGS sequence"/>
</dbReference>
<dbReference type="InterPro" id="IPR028082">
    <property type="entry name" value="Peripla_BP_I"/>
</dbReference>
<feature type="domain" description="HTH lacI-type" evidence="5">
    <location>
        <begin position="5"/>
        <end position="59"/>
    </location>
</feature>